<feature type="transmembrane region" description="Helical" evidence="1">
    <location>
        <begin position="6"/>
        <end position="23"/>
    </location>
</feature>
<keyword evidence="1" id="KW-0472">Membrane</keyword>
<comment type="caution">
    <text evidence="2">The sequence shown here is derived from an EMBL/GenBank/DDBJ whole genome shotgun (WGS) entry which is preliminary data.</text>
</comment>
<reference evidence="2 3" key="1">
    <citation type="submission" date="2017-11" db="EMBL/GenBank/DDBJ databases">
        <title>Comparative genomic analysis of Holospora spp., intranuclear symbionts of paramecia.</title>
        <authorList>
            <person name="Garushyants S.K."/>
            <person name="Beliavskaya A."/>
            <person name="Malko D.B."/>
            <person name="Logacheva M.D."/>
            <person name="Rautian M.S."/>
            <person name="Gelfand M.S."/>
        </authorList>
    </citation>
    <scope>NUCLEOTIDE SEQUENCE [LARGE SCALE GENOMIC DNA]</scope>
    <source>
        <strain evidence="3">02AZ16</strain>
    </source>
</reference>
<sequence>MRTPILLWSAKILFLIMLMGCGMKGKLRPVEKDSYPRSYPEKKIENINKKK</sequence>
<dbReference type="EMBL" id="PHHC01000065">
    <property type="protein sequence ID" value="PPE05334.1"/>
    <property type="molecule type" value="Genomic_DNA"/>
</dbReference>
<keyword evidence="1" id="KW-1133">Transmembrane helix</keyword>
<evidence type="ECO:0000256" key="1">
    <source>
        <dbReference type="SAM" id="Phobius"/>
    </source>
</evidence>
<gene>
    <name evidence="2" type="ORF">HCUR_00292</name>
</gene>
<keyword evidence="3" id="KW-1185">Reference proteome</keyword>
<evidence type="ECO:0008006" key="4">
    <source>
        <dbReference type="Google" id="ProtNLM"/>
    </source>
</evidence>
<organism evidence="2 3">
    <name type="scientific">Holospora curviuscula</name>
    <dbReference type="NCBI Taxonomy" id="1082868"/>
    <lineage>
        <taxon>Bacteria</taxon>
        <taxon>Pseudomonadati</taxon>
        <taxon>Pseudomonadota</taxon>
        <taxon>Alphaproteobacteria</taxon>
        <taxon>Holosporales</taxon>
        <taxon>Holosporaceae</taxon>
        <taxon>Holospora</taxon>
    </lineage>
</organism>
<keyword evidence="1" id="KW-0812">Transmembrane</keyword>
<name>A0A2S5RDF6_9PROT</name>
<evidence type="ECO:0000313" key="3">
    <source>
        <dbReference type="Proteomes" id="UP000239425"/>
    </source>
</evidence>
<dbReference type="AlphaFoldDB" id="A0A2S5RDF6"/>
<accession>A0A2S5RDF6</accession>
<dbReference type="RefSeq" id="WP_165780619.1">
    <property type="nucleotide sequence ID" value="NZ_PHHC01000065.1"/>
</dbReference>
<dbReference type="Proteomes" id="UP000239425">
    <property type="component" value="Unassembled WGS sequence"/>
</dbReference>
<evidence type="ECO:0000313" key="2">
    <source>
        <dbReference type="EMBL" id="PPE05334.1"/>
    </source>
</evidence>
<protein>
    <recommendedName>
        <fullName evidence="4">Lipoprotein</fullName>
    </recommendedName>
</protein>
<proteinExistence type="predicted"/>